<evidence type="ECO:0000256" key="3">
    <source>
        <dbReference type="ARBA" id="ARBA00022801"/>
    </source>
</evidence>
<dbReference type="PANTHER" id="PTHR21581:SF6">
    <property type="entry name" value="TRAFFICKING PROTEIN PARTICLE COMPLEX SUBUNIT 12"/>
    <property type="match status" value="1"/>
</dbReference>
<dbReference type="RefSeq" id="WP_204801576.1">
    <property type="nucleotide sequence ID" value="NZ_JACSNX010000001.1"/>
</dbReference>
<keyword evidence="10" id="KW-0645">Protease</keyword>
<evidence type="ECO:0000259" key="9">
    <source>
        <dbReference type="Pfam" id="PF00768"/>
    </source>
</evidence>
<dbReference type="PRINTS" id="PR00725">
    <property type="entry name" value="DADACBPTASE1"/>
</dbReference>
<sequence length="381" mass="41504">MDEEYKPMISDEERAARRAQRAESRRKKRRARRMRQLRRLVPCGLLAVLCVGLVTVGAQLIEKPRPEVGKAGRPFQPAAAASDDVAASYTRAVSDTDTVQLGEDFPSRCAVLIDLDDRTVLAEKNADTLIDPASMTKVLTVLVAAEHITEEDLDKTFTITIDITDYCYVNGCSVVGLMVGETVPVRELFYGTILSSGADAALGLATYVAGSQEAFVALMNEKLEELGIADTAHFTNCVGLYDEAHKCTVRDMAVILEAAMDNDLCREVLGARTYETLPTTDHPEGQILSNWFLRRIEDKDTGSVTVTGAKTGYVAESGNCAVSCGETADGRRYICVTADAYSAWRAIYDHTDLYRIYCSGETPEETEAEPPVLSDGDAVSA</sequence>
<keyword evidence="10" id="KW-0121">Carboxypeptidase</keyword>
<feature type="compositionally biased region" description="Basic and acidic residues" evidence="8">
    <location>
        <begin position="1"/>
        <end position="23"/>
    </location>
</feature>
<comment type="similarity">
    <text evidence="1 7">Belongs to the peptidase S11 family.</text>
</comment>
<feature type="region of interest" description="Disordered" evidence="8">
    <location>
        <begin position="1"/>
        <end position="30"/>
    </location>
</feature>
<dbReference type="SUPFAM" id="SSF56601">
    <property type="entry name" value="beta-lactamase/transpeptidase-like"/>
    <property type="match status" value="1"/>
</dbReference>
<dbReference type="InterPro" id="IPR012338">
    <property type="entry name" value="Beta-lactam/transpept-like"/>
</dbReference>
<keyword evidence="11" id="KW-1185">Reference proteome</keyword>
<keyword evidence="5" id="KW-0573">Peptidoglycan synthesis</keyword>
<proteinExistence type="inferred from homology"/>
<dbReference type="Proteomes" id="UP000719500">
    <property type="component" value="Unassembled WGS sequence"/>
</dbReference>
<evidence type="ECO:0000256" key="5">
    <source>
        <dbReference type="ARBA" id="ARBA00022984"/>
    </source>
</evidence>
<accession>A0ABS2FRQ4</accession>
<dbReference type="EMBL" id="JACSNX010000001">
    <property type="protein sequence ID" value="MBM6849998.1"/>
    <property type="molecule type" value="Genomic_DNA"/>
</dbReference>
<dbReference type="InterPro" id="IPR001967">
    <property type="entry name" value="Peptidase_S11_N"/>
</dbReference>
<keyword evidence="4" id="KW-0133">Cell shape</keyword>
<evidence type="ECO:0000313" key="10">
    <source>
        <dbReference type="EMBL" id="MBM6849998.1"/>
    </source>
</evidence>
<dbReference type="PANTHER" id="PTHR21581">
    <property type="entry name" value="D-ALANYL-D-ALANINE CARBOXYPEPTIDASE"/>
    <property type="match status" value="1"/>
</dbReference>
<evidence type="ECO:0000313" key="11">
    <source>
        <dbReference type="Proteomes" id="UP000719500"/>
    </source>
</evidence>
<dbReference type="InterPro" id="IPR018044">
    <property type="entry name" value="Peptidase_S11"/>
</dbReference>
<evidence type="ECO:0000256" key="1">
    <source>
        <dbReference type="ARBA" id="ARBA00007164"/>
    </source>
</evidence>
<keyword evidence="2" id="KW-0732">Signal</keyword>
<keyword evidence="6" id="KW-0961">Cell wall biogenesis/degradation</keyword>
<gene>
    <name evidence="10" type="ORF">H9X91_00920</name>
</gene>
<name>A0ABS2FRQ4_9FIRM</name>
<evidence type="ECO:0000256" key="7">
    <source>
        <dbReference type="RuleBase" id="RU004016"/>
    </source>
</evidence>
<evidence type="ECO:0000256" key="8">
    <source>
        <dbReference type="SAM" id="MobiDB-lite"/>
    </source>
</evidence>
<evidence type="ECO:0000256" key="4">
    <source>
        <dbReference type="ARBA" id="ARBA00022960"/>
    </source>
</evidence>
<comment type="caution">
    <text evidence="10">The sequence shown here is derived from an EMBL/GenBank/DDBJ whole genome shotgun (WGS) entry which is preliminary data.</text>
</comment>
<organism evidence="10 11">
    <name type="scientific">Oscillibacter valericigenes</name>
    <dbReference type="NCBI Taxonomy" id="351091"/>
    <lineage>
        <taxon>Bacteria</taxon>
        <taxon>Bacillati</taxon>
        <taxon>Bacillota</taxon>
        <taxon>Clostridia</taxon>
        <taxon>Eubacteriales</taxon>
        <taxon>Oscillospiraceae</taxon>
        <taxon>Oscillibacter</taxon>
    </lineage>
</organism>
<feature type="domain" description="Peptidase S11 D-alanyl-D-alanine carboxypeptidase A N-terminal" evidence="9">
    <location>
        <begin position="104"/>
        <end position="340"/>
    </location>
</feature>
<dbReference type="Pfam" id="PF00768">
    <property type="entry name" value="Peptidase_S11"/>
    <property type="match status" value="1"/>
</dbReference>
<reference evidence="10 11" key="1">
    <citation type="journal article" date="2021" name="Sci. Rep.">
        <title>The distribution of antibiotic resistance genes in chicken gut microbiota commensals.</title>
        <authorList>
            <person name="Juricova H."/>
            <person name="Matiasovicova J."/>
            <person name="Kubasova T."/>
            <person name="Cejkova D."/>
            <person name="Rychlik I."/>
        </authorList>
    </citation>
    <scope>NUCLEOTIDE SEQUENCE [LARGE SCALE GENOMIC DNA]</scope>
    <source>
        <strain evidence="10 11">An411</strain>
    </source>
</reference>
<evidence type="ECO:0000256" key="2">
    <source>
        <dbReference type="ARBA" id="ARBA00022729"/>
    </source>
</evidence>
<evidence type="ECO:0000256" key="6">
    <source>
        <dbReference type="ARBA" id="ARBA00023316"/>
    </source>
</evidence>
<dbReference type="GO" id="GO:0004180">
    <property type="term" value="F:carboxypeptidase activity"/>
    <property type="evidence" value="ECO:0007669"/>
    <property type="project" value="UniProtKB-KW"/>
</dbReference>
<protein>
    <submittedName>
        <fullName evidence="10">D-alanyl-D-alanine carboxypeptidase</fullName>
    </submittedName>
</protein>
<keyword evidence="3" id="KW-0378">Hydrolase</keyword>
<dbReference type="Gene3D" id="3.40.710.10">
    <property type="entry name" value="DD-peptidase/beta-lactamase superfamily"/>
    <property type="match status" value="1"/>
</dbReference>